<dbReference type="GO" id="GO:0045616">
    <property type="term" value="P:regulation of keratinocyte differentiation"/>
    <property type="evidence" value="ECO:0007669"/>
    <property type="project" value="TreeGrafter"/>
</dbReference>
<dbReference type="GO" id="GO:0042059">
    <property type="term" value="P:negative regulation of epidermal growth factor receptor signaling pathway"/>
    <property type="evidence" value="ECO:0007669"/>
    <property type="project" value="TreeGrafter"/>
</dbReference>
<name>A0A9Q1IXE2_SYNKA</name>
<feature type="region of interest" description="Disordered" evidence="1">
    <location>
        <begin position="57"/>
        <end position="144"/>
    </location>
</feature>
<comment type="caution">
    <text evidence="2">The sequence shown here is derived from an EMBL/GenBank/DDBJ whole genome shotgun (WGS) entry which is preliminary data.</text>
</comment>
<feature type="region of interest" description="Disordered" evidence="1">
    <location>
        <begin position="217"/>
        <end position="279"/>
    </location>
</feature>
<dbReference type="OrthoDB" id="9931672at2759"/>
<feature type="compositionally biased region" description="Pro residues" evidence="1">
    <location>
        <begin position="261"/>
        <end position="270"/>
    </location>
</feature>
<feature type="compositionally biased region" description="Polar residues" evidence="1">
    <location>
        <begin position="89"/>
        <end position="106"/>
    </location>
</feature>
<reference evidence="2" key="1">
    <citation type="journal article" date="2023" name="Science">
        <title>Genome structures resolve the early diversification of teleost fishes.</title>
        <authorList>
            <person name="Parey E."/>
            <person name="Louis A."/>
            <person name="Montfort J."/>
            <person name="Bouchez O."/>
            <person name="Roques C."/>
            <person name="Iampietro C."/>
            <person name="Lluch J."/>
            <person name="Castinel A."/>
            <person name="Donnadieu C."/>
            <person name="Desvignes T."/>
            <person name="Floi Bucao C."/>
            <person name="Jouanno E."/>
            <person name="Wen M."/>
            <person name="Mejri S."/>
            <person name="Dirks R."/>
            <person name="Jansen H."/>
            <person name="Henkel C."/>
            <person name="Chen W.J."/>
            <person name="Zahm M."/>
            <person name="Cabau C."/>
            <person name="Klopp C."/>
            <person name="Thompson A.W."/>
            <person name="Robinson-Rechavi M."/>
            <person name="Braasch I."/>
            <person name="Lecointre G."/>
            <person name="Bobe J."/>
            <person name="Postlethwait J.H."/>
            <person name="Berthelot C."/>
            <person name="Roest Crollius H."/>
            <person name="Guiguen Y."/>
        </authorList>
    </citation>
    <scope>NUCLEOTIDE SEQUENCE</scope>
    <source>
        <strain evidence="2">WJC10195</strain>
    </source>
</reference>
<evidence type="ECO:0000313" key="3">
    <source>
        <dbReference type="Proteomes" id="UP001152622"/>
    </source>
</evidence>
<dbReference type="PANTHER" id="PTHR14254:SF5">
    <property type="entry name" value="ERBB RECEPTOR FEEDBACK INHIBITOR 1"/>
    <property type="match status" value="1"/>
</dbReference>
<feature type="compositionally biased region" description="Low complexity" evidence="1">
    <location>
        <begin position="128"/>
        <end position="137"/>
    </location>
</feature>
<dbReference type="AlphaFoldDB" id="A0A9Q1IXE2"/>
<feature type="compositionally biased region" description="Basic residues" evidence="1">
    <location>
        <begin position="231"/>
        <end position="240"/>
    </location>
</feature>
<protein>
    <recommendedName>
        <fullName evidence="4">ERBB receptor feedback inhibitor 1</fullName>
    </recommendedName>
</protein>
<dbReference type="PANTHER" id="PTHR14254">
    <property type="entry name" value="GENE 33 POLYPEPTIDE"/>
    <property type="match status" value="1"/>
</dbReference>
<keyword evidence="3" id="KW-1185">Reference proteome</keyword>
<organism evidence="2 3">
    <name type="scientific">Synaphobranchus kaupii</name>
    <name type="common">Kaup's arrowtooth eel</name>
    <dbReference type="NCBI Taxonomy" id="118154"/>
    <lineage>
        <taxon>Eukaryota</taxon>
        <taxon>Metazoa</taxon>
        <taxon>Chordata</taxon>
        <taxon>Craniata</taxon>
        <taxon>Vertebrata</taxon>
        <taxon>Euteleostomi</taxon>
        <taxon>Actinopterygii</taxon>
        <taxon>Neopterygii</taxon>
        <taxon>Teleostei</taxon>
        <taxon>Anguilliformes</taxon>
        <taxon>Synaphobranchidae</taxon>
        <taxon>Synaphobranchus</taxon>
    </lineage>
</organism>
<sequence length="293" mass="32779">MSTAGLTAQDLFLPPENPALHGHCFHSMASDTPSWSPPPDLDRSYFGLIATPLEQNHRTHQQVPASERQYSCPHSPGAQHLPPKKPRPSQLSLSSCHEPSTPSPSGDDQVVPYFQRLSVYERSPPRTPSRASSRGSRPLPPLPCPVELAVDRPVEDEVEFFSGVDDSRRLVPEPCPKMPALRPGDFARRSFRGGGKVNYAYLEGPCAAQVPVQHREDLQPQEQATPPPRDRTHRRLRRSHSGPALRQPCPRHATFSQDKPQVPPPNPYTPPHIQDDRSRSALVCRSVFWRVQR</sequence>
<evidence type="ECO:0008006" key="4">
    <source>
        <dbReference type="Google" id="ProtNLM"/>
    </source>
</evidence>
<dbReference type="InterPro" id="IPR052112">
    <property type="entry name" value="EGFR_SigReg_Kinase"/>
</dbReference>
<proteinExistence type="predicted"/>
<dbReference type="EMBL" id="JAINUF010000005">
    <property type="protein sequence ID" value="KAJ8359339.1"/>
    <property type="molecule type" value="Genomic_DNA"/>
</dbReference>
<evidence type="ECO:0000256" key="1">
    <source>
        <dbReference type="SAM" id="MobiDB-lite"/>
    </source>
</evidence>
<accession>A0A9Q1IXE2</accession>
<evidence type="ECO:0000313" key="2">
    <source>
        <dbReference type="EMBL" id="KAJ8359339.1"/>
    </source>
</evidence>
<gene>
    <name evidence="2" type="ORF">SKAU_G00158640</name>
</gene>
<dbReference type="Proteomes" id="UP001152622">
    <property type="component" value="Chromosome 5"/>
</dbReference>